<keyword evidence="2" id="KW-1185">Reference proteome</keyword>
<dbReference type="PATRIC" id="fig|1030841.3.peg.244"/>
<sequence length="63" mass="7179">MKNKNDPISAILTEYGVVLRERGMFFSSFSAGIFQTGIVCRRGTCFILSNLMAQTYNHDCFMF</sequence>
<organism evidence="1 2">
    <name type="scientific">Neisseria wadsworthii 9715</name>
    <dbReference type="NCBI Taxonomy" id="1030841"/>
    <lineage>
        <taxon>Bacteria</taxon>
        <taxon>Pseudomonadati</taxon>
        <taxon>Pseudomonadota</taxon>
        <taxon>Betaproteobacteria</taxon>
        <taxon>Neisseriales</taxon>
        <taxon>Neisseriaceae</taxon>
        <taxon>Neisseria</taxon>
    </lineage>
</organism>
<dbReference type="STRING" id="1030841.HMPREF9370_0235"/>
<dbReference type="AlphaFoldDB" id="G4CMC6"/>
<comment type="caution">
    <text evidence="1">The sequence shown here is derived from an EMBL/GenBank/DDBJ whole genome shotgun (WGS) entry which is preliminary data.</text>
</comment>
<gene>
    <name evidence="1" type="ORF">HMPREF9370_0235</name>
</gene>
<evidence type="ECO:0000313" key="1">
    <source>
        <dbReference type="EMBL" id="EGZ51206.1"/>
    </source>
</evidence>
<dbReference type="HOGENOM" id="CLU_2881256_0_0_4"/>
<name>G4CMC6_9NEIS</name>
<proteinExistence type="predicted"/>
<reference evidence="1 2" key="1">
    <citation type="submission" date="2011-06" db="EMBL/GenBank/DDBJ databases">
        <authorList>
            <person name="Muzny D."/>
            <person name="Qin X."/>
            <person name="Deng J."/>
            <person name="Jiang H."/>
            <person name="Liu Y."/>
            <person name="Qu J."/>
            <person name="Song X.-Z."/>
            <person name="Zhang L."/>
            <person name="Thornton R."/>
            <person name="Coyle M."/>
            <person name="Francisco L."/>
            <person name="Jackson L."/>
            <person name="Javaid M."/>
            <person name="Korchina V."/>
            <person name="Kovar C."/>
            <person name="Mata R."/>
            <person name="Mathew T."/>
            <person name="Ngo R."/>
            <person name="Nguyen L."/>
            <person name="Nguyen N."/>
            <person name="Okwuonu G."/>
            <person name="Ongeri F."/>
            <person name="Pham C."/>
            <person name="Simmons D."/>
            <person name="Wilczek-Boney K."/>
            <person name="Hale W."/>
            <person name="Jakkamsetti A."/>
            <person name="Pham P."/>
            <person name="Ruth R."/>
            <person name="San Lucas F."/>
            <person name="Warren J."/>
            <person name="Zhang J."/>
            <person name="Zhao Z."/>
            <person name="Zhou C."/>
            <person name="Zhu D."/>
            <person name="Lee S."/>
            <person name="Bess C."/>
            <person name="Blankenburg K."/>
            <person name="Forbes L."/>
            <person name="Fu Q."/>
            <person name="Gubbala S."/>
            <person name="Hirani K."/>
            <person name="Jayaseelan J.C."/>
            <person name="Lara F."/>
            <person name="Munidasa M."/>
            <person name="Palculict T."/>
            <person name="Patil S."/>
            <person name="Pu L.-L."/>
            <person name="Saada N."/>
            <person name="Tang L."/>
            <person name="Weissenberger G."/>
            <person name="Zhu Y."/>
            <person name="Hemphill L."/>
            <person name="Shang Y."/>
            <person name="Youmans B."/>
            <person name="Ayvaz T."/>
            <person name="Ross M."/>
            <person name="Santibanez J."/>
            <person name="Aqrawi P."/>
            <person name="Gross S."/>
            <person name="Joshi V."/>
            <person name="Fowler G."/>
            <person name="Nazareth L."/>
            <person name="Reid J."/>
            <person name="Worley K."/>
            <person name="Petrosino J."/>
            <person name="Highlander S."/>
            <person name="Gibbs R."/>
        </authorList>
    </citation>
    <scope>NUCLEOTIDE SEQUENCE [LARGE SCALE GENOMIC DNA]</scope>
    <source>
        <strain evidence="1 2">9715</strain>
    </source>
</reference>
<dbReference type="EMBL" id="AGAZ01000008">
    <property type="protein sequence ID" value="EGZ51206.1"/>
    <property type="molecule type" value="Genomic_DNA"/>
</dbReference>
<accession>G4CMC6</accession>
<protein>
    <submittedName>
        <fullName evidence="1">Uncharacterized protein</fullName>
    </submittedName>
</protein>
<evidence type="ECO:0000313" key="2">
    <source>
        <dbReference type="Proteomes" id="UP000005336"/>
    </source>
</evidence>
<dbReference type="Proteomes" id="UP000005336">
    <property type="component" value="Unassembled WGS sequence"/>
</dbReference>